<proteinExistence type="inferred from homology"/>
<accession>V8C8R2</accession>
<evidence type="ECO:0000256" key="1">
    <source>
        <dbReference type="ARBA" id="ARBA00004442"/>
    </source>
</evidence>
<evidence type="ECO:0000313" key="11">
    <source>
        <dbReference type="Proteomes" id="UP000018731"/>
    </source>
</evidence>
<dbReference type="GO" id="GO:0009279">
    <property type="term" value="C:cell outer membrane"/>
    <property type="evidence" value="ECO:0007669"/>
    <property type="project" value="UniProtKB-SubCell"/>
</dbReference>
<dbReference type="GO" id="GO:1990281">
    <property type="term" value="C:efflux pump complex"/>
    <property type="evidence" value="ECO:0007669"/>
    <property type="project" value="TreeGrafter"/>
</dbReference>
<evidence type="ECO:0000256" key="8">
    <source>
        <dbReference type="SAM" id="Coils"/>
    </source>
</evidence>
<keyword evidence="7" id="KW-0998">Cell outer membrane</keyword>
<feature type="coiled-coil region" evidence="8">
    <location>
        <begin position="329"/>
        <end position="370"/>
    </location>
</feature>
<reference evidence="10 11" key="1">
    <citation type="journal article" date="2014" name="Genome Announc.">
        <title>Draft genome sequences of six enterohepatic helicobacter species isolated from humans and one from rhesus macaques.</title>
        <authorList>
            <person name="Shen Z."/>
            <person name="Sheh A."/>
            <person name="Young S.K."/>
            <person name="Abouelliel A."/>
            <person name="Ward D.V."/>
            <person name="Earl A.M."/>
            <person name="Fox J.G."/>
        </authorList>
    </citation>
    <scope>NUCLEOTIDE SEQUENCE [LARGE SCALE GENOMIC DNA]</scope>
    <source>
        <strain evidence="10 11">MIT 99-5501</strain>
    </source>
</reference>
<evidence type="ECO:0000256" key="3">
    <source>
        <dbReference type="ARBA" id="ARBA00022448"/>
    </source>
</evidence>
<dbReference type="PATRIC" id="fig|1357400.3.peg.1619"/>
<dbReference type="GO" id="GO:0015288">
    <property type="term" value="F:porin activity"/>
    <property type="evidence" value="ECO:0007669"/>
    <property type="project" value="TreeGrafter"/>
</dbReference>
<dbReference type="InterPro" id="IPR051906">
    <property type="entry name" value="TolC-like"/>
</dbReference>
<evidence type="ECO:0000256" key="6">
    <source>
        <dbReference type="ARBA" id="ARBA00023136"/>
    </source>
</evidence>
<dbReference type="Gene3D" id="1.20.1600.10">
    <property type="entry name" value="Outer membrane efflux proteins (OEP)"/>
    <property type="match status" value="1"/>
</dbReference>
<gene>
    <name evidence="10" type="ORF">HMPREF2086_01202</name>
</gene>
<evidence type="ECO:0000256" key="9">
    <source>
        <dbReference type="SAM" id="SignalP"/>
    </source>
</evidence>
<evidence type="ECO:0000313" key="10">
    <source>
        <dbReference type="EMBL" id="ETD23400.1"/>
    </source>
</evidence>
<keyword evidence="11" id="KW-1185">Reference proteome</keyword>
<dbReference type="RefSeq" id="WP_023927931.1">
    <property type="nucleotide sequence ID" value="NZ_KI669454.1"/>
</dbReference>
<dbReference type="eggNOG" id="COG1538">
    <property type="taxonomic scope" value="Bacteria"/>
</dbReference>
<dbReference type="InterPro" id="IPR003423">
    <property type="entry name" value="OMP_efflux"/>
</dbReference>
<evidence type="ECO:0000256" key="2">
    <source>
        <dbReference type="ARBA" id="ARBA00007613"/>
    </source>
</evidence>
<dbReference type="EMBL" id="AZJI01000005">
    <property type="protein sequence ID" value="ETD23400.1"/>
    <property type="molecule type" value="Genomic_DNA"/>
</dbReference>
<keyword evidence="6" id="KW-0472">Membrane</keyword>
<dbReference type="PANTHER" id="PTHR30026:SF20">
    <property type="entry name" value="OUTER MEMBRANE PROTEIN TOLC"/>
    <property type="match status" value="1"/>
</dbReference>
<evidence type="ECO:0000256" key="4">
    <source>
        <dbReference type="ARBA" id="ARBA00022452"/>
    </source>
</evidence>
<evidence type="ECO:0000256" key="7">
    <source>
        <dbReference type="ARBA" id="ARBA00023237"/>
    </source>
</evidence>
<evidence type="ECO:0008006" key="12">
    <source>
        <dbReference type="Google" id="ProtNLM"/>
    </source>
</evidence>
<keyword evidence="4" id="KW-1134">Transmembrane beta strand</keyword>
<keyword evidence="9" id="KW-0732">Signal</keyword>
<comment type="caution">
    <text evidence="10">The sequence shown here is derived from an EMBL/GenBank/DDBJ whole genome shotgun (WGS) entry which is preliminary data.</text>
</comment>
<name>V8C8R2_9HELI</name>
<keyword evidence="3" id="KW-0813">Transport</keyword>
<dbReference type="STRING" id="1357400.HMPREF2086_01202"/>
<dbReference type="GO" id="GO:0015562">
    <property type="term" value="F:efflux transmembrane transporter activity"/>
    <property type="evidence" value="ECO:0007669"/>
    <property type="project" value="InterPro"/>
</dbReference>
<dbReference type="AlphaFoldDB" id="V8C8R2"/>
<dbReference type="OrthoDB" id="9780675at2"/>
<dbReference type="HOGENOM" id="CLU_661850_0_0_7"/>
<sequence>MRFYIFFAVLFSCAFFISTANALNMQEAITKATEYSAKISAQASTTSAARFYKYSTYAGFLPSLSAGYTFSHNAPSLSPTYSLNSLNITANMNVFRGFSDYLNFAEARQNLARQNLSLSSVKADIILSTKLAYIKVLQNRALLATASESAKLLEGQLKKADSFYQQGLRAKNEVLTMQLQLSNANITLESAKMNLNYALAELSNLLGISINDEEVSEIDSIDLIEYNKDNLLSLALNNNPDYLSQKSRLESANIEFRRAKGAFLPQVDLVGVKYWYIDGAGQASANYGLQSQVRLNVSLNLFNGLKDGFSYQVKRYDVLASKSTLSQYERNLELSLESLLRDYQNAKHQFQIAQDSLQKAKENYQIINNRYLQNLSTYTELINAQLLLTTMQTSINQARYNLISIQANIERLSNP</sequence>
<feature type="signal peptide" evidence="9">
    <location>
        <begin position="1"/>
        <end position="22"/>
    </location>
</feature>
<feature type="chain" id="PRO_5004767417" description="Outer membrane efflux protein" evidence="9">
    <location>
        <begin position="23"/>
        <end position="415"/>
    </location>
</feature>
<keyword evidence="8" id="KW-0175">Coiled coil</keyword>
<dbReference type="Pfam" id="PF02321">
    <property type="entry name" value="OEP"/>
    <property type="match status" value="2"/>
</dbReference>
<evidence type="ECO:0000256" key="5">
    <source>
        <dbReference type="ARBA" id="ARBA00022692"/>
    </source>
</evidence>
<protein>
    <recommendedName>
        <fullName evidence="12">Outer membrane efflux protein</fullName>
    </recommendedName>
</protein>
<dbReference type="Proteomes" id="UP000018731">
    <property type="component" value="Unassembled WGS sequence"/>
</dbReference>
<keyword evidence="5" id="KW-0812">Transmembrane</keyword>
<organism evidence="10 11">
    <name type="scientific">Helicobacter macacae MIT 99-5501</name>
    <dbReference type="NCBI Taxonomy" id="1357400"/>
    <lineage>
        <taxon>Bacteria</taxon>
        <taxon>Pseudomonadati</taxon>
        <taxon>Campylobacterota</taxon>
        <taxon>Epsilonproteobacteria</taxon>
        <taxon>Campylobacterales</taxon>
        <taxon>Helicobacteraceae</taxon>
        <taxon>Helicobacter</taxon>
    </lineage>
</organism>
<dbReference type="PANTHER" id="PTHR30026">
    <property type="entry name" value="OUTER MEMBRANE PROTEIN TOLC"/>
    <property type="match status" value="1"/>
</dbReference>
<comment type="subcellular location">
    <subcellularLocation>
        <location evidence="1">Cell outer membrane</location>
    </subcellularLocation>
</comment>
<dbReference type="SUPFAM" id="SSF56954">
    <property type="entry name" value="Outer membrane efflux proteins (OEP)"/>
    <property type="match status" value="1"/>
</dbReference>
<comment type="similarity">
    <text evidence="2">Belongs to the outer membrane factor (OMF) (TC 1.B.17) family.</text>
</comment>